<evidence type="ECO:0000313" key="4">
    <source>
        <dbReference type="Proteomes" id="UP000799291"/>
    </source>
</evidence>
<organism evidence="3 4">
    <name type="scientific">Lentithecium fluviatile CBS 122367</name>
    <dbReference type="NCBI Taxonomy" id="1168545"/>
    <lineage>
        <taxon>Eukaryota</taxon>
        <taxon>Fungi</taxon>
        <taxon>Dikarya</taxon>
        <taxon>Ascomycota</taxon>
        <taxon>Pezizomycotina</taxon>
        <taxon>Dothideomycetes</taxon>
        <taxon>Pleosporomycetidae</taxon>
        <taxon>Pleosporales</taxon>
        <taxon>Massarineae</taxon>
        <taxon>Lentitheciaceae</taxon>
        <taxon>Lentithecium</taxon>
    </lineage>
</organism>
<proteinExistence type="predicted"/>
<dbReference type="OrthoDB" id="3795823at2759"/>
<keyword evidence="1" id="KW-0812">Transmembrane</keyword>
<sequence length="518" mass="56954">MIISSLLTTSLLVPLVASRGGGGGGRGGGGGSGGSGGGGGGASFISYTAEECYTGYLGAVEVYSNGTDAKPGCTKIDGDHGGYLNGAYCYYIWDDQFHNETRNYVTTGQPLPSWQMEVTDTYYNGSFSMTLTPPSKNDTFDCPTLQSQTIPNMFLRLGPQSKGNVSRAAYGDNNPYYMHFGRTIFEQDCPKTENKAFVNFESSCDNLEQAQIWNLTANREGEKWTLEGELTSTVASYNNFYNYLVNTTGSDNSYPTSCKLHFQIQSMLAKTAAKFNATVTPDKADLSFSFTDTETQWQVQGSFSGTHWEKGPKLLFSSDKIETEGQVEHVKPRAPKDRRLWIDKYLKYILIAVGVVVLIGIIWFLWKCAGALLGCLRCCFPCCKADRRAARRNKKNMTRYQASLPSTLPADQPYGTPQMSYAAKTDTTEIVTSVLPHDPRDSECNYAVSPTVMQSYYIRDGKYLVEIANSQTELHGAQRDLLEAAGLGQEDRVGFARAMVGHHTAVIEHFMALRAAGM</sequence>
<dbReference type="Proteomes" id="UP000799291">
    <property type="component" value="Unassembled WGS sequence"/>
</dbReference>
<dbReference type="EMBL" id="MU005572">
    <property type="protein sequence ID" value="KAF2689335.1"/>
    <property type="molecule type" value="Genomic_DNA"/>
</dbReference>
<feature type="transmembrane region" description="Helical" evidence="1">
    <location>
        <begin position="345"/>
        <end position="366"/>
    </location>
</feature>
<dbReference type="AlphaFoldDB" id="A0A6G1JGN5"/>
<reference evidence="3" key="1">
    <citation type="journal article" date="2020" name="Stud. Mycol.">
        <title>101 Dothideomycetes genomes: a test case for predicting lifestyles and emergence of pathogens.</title>
        <authorList>
            <person name="Haridas S."/>
            <person name="Albert R."/>
            <person name="Binder M."/>
            <person name="Bloem J."/>
            <person name="Labutti K."/>
            <person name="Salamov A."/>
            <person name="Andreopoulos B."/>
            <person name="Baker S."/>
            <person name="Barry K."/>
            <person name="Bills G."/>
            <person name="Bluhm B."/>
            <person name="Cannon C."/>
            <person name="Castanera R."/>
            <person name="Culley D."/>
            <person name="Daum C."/>
            <person name="Ezra D."/>
            <person name="Gonzalez J."/>
            <person name="Henrissat B."/>
            <person name="Kuo A."/>
            <person name="Liang C."/>
            <person name="Lipzen A."/>
            <person name="Lutzoni F."/>
            <person name="Magnuson J."/>
            <person name="Mondo S."/>
            <person name="Nolan M."/>
            <person name="Ohm R."/>
            <person name="Pangilinan J."/>
            <person name="Park H.-J."/>
            <person name="Ramirez L."/>
            <person name="Alfaro M."/>
            <person name="Sun H."/>
            <person name="Tritt A."/>
            <person name="Yoshinaga Y."/>
            <person name="Zwiers L.-H."/>
            <person name="Turgeon B."/>
            <person name="Goodwin S."/>
            <person name="Spatafora J."/>
            <person name="Crous P."/>
            <person name="Grigoriev I."/>
        </authorList>
    </citation>
    <scope>NUCLEOTIDE SEQUENCE</scope>
    <source>
        <strain evidence="3">CBS 122367</strain>
    </source>
</reference>
<name>A0A6G1JGN5_9PLEO</name>
<keyword evidence="2" id="KW-0732">Signal</keyword>
<evidence type="ECO:0000256" key="2">
    <source>
        <dbReference type="SAM" id="SignalP"/>
    </source>
</evidence>
<accession>A0A6G1JGN5</accession>
<protein>
    <submittedName>
        <fullName evidence="3">Uncharacterized protein</fullName>
    </submittedName>
</protein>
<feature type="chain" id="PRO_5026032562" evidence="2">
    <location>
        <begin position="19"/>
        <end position="518"/>
    </location>
</feature>
<keyword evidence="4" id="KW-1185">Reference proteome</keyword>
<evidence type="ECO:0000256" key="1">
    <source>
        <dbReference type="SAM" id="Phobius"/>
    </source>
</evidence>
<keyword evidence="1" id="KW-1133">Transmembrane helix</keyword>
<gene>
    <name evidence="3" type="ORF">K458DRAFT_484090</name>
</gene>
<evidence type="ECO:0000313" key="3">
    <source>
        <dbReference type="EMBL" id="KAF2689335.1"/>
    </source>
</evidence>
<feature type="signal peptide" evidence="2">
    <location>
        <begin position="1"/>
        <end position="18"/>
    </location>
</feature>
<keyword evidence="1" id="KW-0472">Membrane</keyword>